<dbReference type="HOGENOM" id="CLU_128874_2_1_1"/>
<evidence type="ECO:0000313" key="3">
    <source>
        <dbReference type="Proteomes" id="UP000054279"/>
    </source>
</evidence>
<feature type="compositionally biased region" description="Polar residues" evidence="1">
    <location>
        <begin position="89"/>
        <end position="99"/>
    </location>
</feature>
<dbReference type="OrthoDB" id="4023585at2759"/>
<dbReference type="Proteomes" id="UP000054279">
    <property type="component" value="Unassembled WGS sequence"/>
</dbReference>
<organism evidence="2 3">
    <name type="scientific">Sphaerobolus stellatus (strain SS14)</name>
    <dbReference type="NCBI Taxonomy" id="990650"/>
    <lineage>
        <taxon>Eukaryota</taxon>
        <taxon>Fungi</taxon>
        <taxon>Dikarya</taxon>
        <taxon>Basidiomycota</taxon>
        <taxon>Agaricomycotina</taxon>
        <taxon>Agaricomycetes</taxon>
        <taxon>Phallomycetidae</taxon>
        <taxon>Geastrales</taxon>
        <taxon>Sphaerobolaceae</taxon>
        <taxon>Sphaerobolus</taxon>
    </lineage>
</organism>
<evidence type="ECO:0000313" key="2">
    <source>
        <dbReference type="EMBL" id="KIJ38495.1"/>
    </source>
</evidence>
<proteinExistence type="predicted"/>
<name>A0A0C9VL35_SPHS4</name>
<accession>A0A0C9VL35</accession>
<dbReference type="AlphaFoldDB" id="A0A0C9VL35"/>
<gene>
    <name evidence="2" type="ORF">M422DRAFT_50025</name>
</gene>
<dbReference type="EMBL" id="KN837160">
    <property type="protein sequence ID" value="KIJ38495.1"/>
    <property type="molecule type" value="Genomic_DNA"/>
</dbReference>
<feature type="region of interest" description="Disordered" evidence="1">
    <location>
        <begin position="50"/>
        <end position="117"/>
    </location>
</feature>
<feature type="compositionally biased region" description="Basic and acidic residues" evidence="1">
    <location>
        <begin position="53"/>
        <end position="73"/>
    </location>
</feature>
<reference evidence="2 3" key="1">
    <citation type="submission" date="2014-06" db="EMBL/GenBank/DDBJ databases">
        <title>Evolutionary Origins and Diversification of the Mycorrhizal Mutualists.</title>
        <authorList>
            <consortium name="DOE Joint Genome Institute"/>
            <consortium name="Mycorrhizal Genomics Consortium"/>
            <person name="Kohler A."/>
            <person name="Kuo A."/>
            <person name="Nagy L.G."/>
            <person name="Floudas D."/>
            <person name="Copeland A."/>
            <person name="Barry K.W."/>
            <person name="Cichocki N."/>
            <person name="Veneault-Fourrey C."/>
            <person name="LaButti K."/>
            <person name="Lindquist E.A."/>
            <person name="Lipzen A."/>
            <person name="Lundell T."/>
            <person name="Morin E."/>
            <person name="Murat C."/>
            <person name="Riley R."/>
            <person name="Ohm R."/>
            <person name="Sun H."/>
            <person name="Tunlid A."/>
            <person name="Henrissat B."/>
            <person name="Grigoriev I.V."/>
            <person name="Hibbett D.S."/>
            <person name="Martin F."/>
        </authorList>
    </citation>
    <scope>NUCLEOTIDE SEQUENCE [LARGE SCALE GENOMIC DNA]</scope>
    <source>
        <strain evidence="2 3">SS14</strain>
    </source>
</reference>
<evidence type="ECO:0000256" key="1">
    <source>
        <dbReference type="SAM" id="MobiDB-lite"/>
    </source>
</evidence>
<sequence length="117" mass="12314">MFRTVFANTSRSQAVRAFSTTRVANKSVTEKVSEVASDLNKKVGQGLASAIESGEKTTEKAKKVAGDSAEKAKNVAGDSAKSTRDTMDKTSTIASQKVNKASAEAKATKEELKDAAK</sequence>
<protein>
    <submittedName>
        <fullName evidence="2">Uncharacterized protein</fullName>
    </submittedName>
</protein>
<keyword evidence="3" id="KW-1185">Reference proteome</keyword>
<feature type="compositionally biased region" description="Basic and acidic residues" evidence="1">
    <location>
        <begin position="106"/>
        <end position="117"/>
    </location>
</feature>